<organism evidence="1 2">
    <name type="scientific">Meloidogyne enterolobii</name>
    <name type="common">Root-knot nematode worm</name>
    <name type="synonym">Meloidogyne mayaguensis</name>
    <dbReference type="NCBI Taxonomy" id="390850"/>
    <lineage>
        <taxon>Eukaryota</taxon>
        <taxon>Metazoa</taxon>
        <taxon>Ecdysozoa</taxon>
        <taxon>Nematoda</taxon>
        <taxon>Chromadorea</taxon>
        <taxon>Rhabditida</taxon>
        <taxon>Tylenchina</taxon>
        <taxon>Tylenchomorpha</taxon>
        <taxon>Tylenchoidea</taxon>
        <taxon>Meloidogynidae</taxon>
        <taxon>Meloidogyninae</taxon>
        <taxon>Meloidogyne</taxon>
    </lineage>
</organism>
<gene>
    <name evidence="1" type="ORF">MENTE1834_LOCUS48308</name>
</gene>
<keyword evidence="2" id="KW-1185">Reference proteome</keyword>
<proteinExistence type="predicted"/>
<evidence type="ECO:0000313" key="1">
    <source>
        <dbReference type="EMBL" id="CAK5126565.1"/>
    </source>
</evidence>
<dbReference type="EMBL" id="CAVMJV010000226">
    <property type="protein sequence ID" value="CAK5126565.1"/>
    <property type="molecule type" value="Genomic_DNA"/>
</dbReference>
<sequence>MRSLSNLASTPSKLKAVFGKSQSFNEKMSSNSPGKAESPRATETQQTLSSIEEFIQSKEIPVLDVCIEKRIKCHFCKVDKYFNEIYLLNSGSNTCSKCFHSMQDDSDWRMDKVEIPLPKLCRKIANPVLQNGTGQEFTYIFDFMKVQDKKTNINFVQLADFSGSMEEGFRTPMNLLTNFAHLNLEEAESSTTGGTKSRKSFAGFEGLKLNFDDIDDQHESSAPSNIPRPRKSNAQRPMERQGVYVILLYSYSI</sequence>
<dbReference type="Proteomes" id="UP001497535">
    <property type="component" value="Unassembled WGS sequence"/>
</dbReference>
<comment type="caution">
    <text evidence="1">The sequence shown here is derived from an EMBL/GenBank/DDBJ whole genome shotgun (WGS) entry which is preliminary data.</text>
</comment>
<name>A0ACB1B7K1_MELEN</name>
<protein>
    <submittedName>
        <fullName evidence="1">Uncharacterized protein</fullName>
    </submittedName>
</protein>
<accession>A0ACB1B7K1</accession>
<reference evidence="1" key="1">
    <citation type="submission" date="2023-11" db="EMBL/GenBank/DDBJ databases">
        <authorList>
            <person name="Poullet M."/>
        </authorList>
    </citation>
    <scope>NUCLEOTIDE SEQUENCE</scope>
    <source>
        <strain evidence="1">E1834</strain>
    </source>
</reference>
<evidence type="ECO:0000313" key="2">
    <source>
        <dbReference type="Proteomes" id="UP001497535"/>
    </source>
</evidence>